<keyword evidence="7" id="KW-0325">Glycoprotein</keyword>
<dbReference type="SMART" id="SM00181">
    <property type="entry name" value="EGF"/>
    <property type="match status" value="10"/>
</dbReference>
<evidence type="ECO:0000256" key="4">
    <source>
        <dbReference type="ARBA" id="ARBA00022729"/>
    </source>
</evidence>
<evidence type="ECO:0000256" key="10">
    <source>
        <dbReference type="SAM" id="SignalP"/>
    </source>
</evidence>
<evidence type="ECO:0000256" key="6">
    <source>
        <dbReference type="ARBA" id="ARBA00023157"/>
    </source>
</evidence>
<dbReference type="PROSITE" id="PS00022">
    <property type="entry name" value="EGF_1"/>
    <property type="match status" value="9"/>
</dbReference>
<feature type="domain" description="EGF-like" evidence="11">
    <location>
        <begin position="90"/>
        <end position="126"/>
    </location>
</feature>
<dbReference type="InterPro" id="IPR001881">
    <property type="entry name" value="EGF-like_Ca-bd_dom"/>
</dbReference>
<dbReference type="Gene3D" id="2.10.25.10">
    <property type="entry name" value="Laminin"/>
    <property type="match status" value="10"/>
</dbReference>
<feature type="region of interest" description="Disordered" evidence="9">
    <location>
        <begin position="470"/>
        <end position="493"/>
    </location>
</feature>
<feature type="disulfide bond" evidence="8">
    <location>
        <begin position="365"/>
        <end position="374"/>
    </location>
</feature>
<evidence type="ECO:0000256" key="2">
    <source>
        <dbReference type="ARBA" id="ARBA00022525"/>
    </source>
</evidence>
<dbReference type="AlphaFoldDB" id="A0A7S4K6W0"/>
<feature type="disulfide bond" evidence="8">
    <location>
        <begin position="59"/>
        <end position="76"/>
    </location>
</feature>
<dbReference type="InterPro" id="IPR018097">
    <property type="entry name" value="EGF_Ca-bd_CS"/>
</dbReference>
<dbReference type="PANTHER" id="PTHR12916:SF4">
    <property type="entry name" value="UNINFLATABLE, ISOFORM C"/>
    <property type="match status" value="1"/>
</dbReference>
<keyword evidence="3 8" id="KW-0245">EGF-like domain</keyword>
<feature type="signal peptide" evidence="10">
    <location>
        <begin position="1"/>
        <end position="23"/>
    </location>
</feature>
<feature type="disulfide bond" evidence="8">
    <location>
        <begin position="78"/>
        <end position="87"/>
    </location>
</feature>
<evidence type="ECO:0000313" key="12">
    <source>
        <dbReference type="EMBL" id="CAE2284851.1"/>
    </source>
</evidence>
<reference evidence="12" key="1">
    <citation type="submission" date="2021-01" db="EMBL/GenBank/DDBJ databases">
        <authorList>
            <person name="Corre E."/>
            <person name="Pelletier E."/>
            <person name="Niang G."/>
            <person name="Scheremetjew M."/>
            <person name="Finn R."/>
            <person name="Kale V."/>
            <person name="Holt S."/>
            <person name="Cochrane G."/>
            <person name="Meng A."/>
            <person name="Brown T."/>
            <person name="Cohen L."/>
        </authorList>
    </citation>
    <scope>NUCLEOTIDE SEQUENCE</scope>
    <source>
        <strain evidence="12">Isolate 1302-5</strain>
    </source>
</reference>
<dbReference type="InterPro" id="IPR000152">
    <property type="entry name" value="EGF-type_Asp/Asn_hydroxyl_site"/>
</dbReference>
<dbReference type="FunFam" id="2.10.25.10:FF:000472">
    <property type="entry name" value="Uncharacterized protein, isoform A"/>
    <property type="match status" value="1"/>
</dbReference>
<feature type="domain" description="EGF-like" evidence="11">
    <location>
        <begin position="595"/>
        <end position="633"/>
    </location>
</feature>
<dbReference type="GO" id="GO:0005576">
    <property type="term" value="C:extracellular region"/>
    <property type="evidence" value="ECO:0007669"/>
    <property type="project" value="UniProtKB-SubCell"/>
</dbReference>
<feature type="disulfide bond" evidence="8">
    <location>
        <begin position="623"/>
        <end position="632"/>
    </location>
</feature>
<feature type="disulfide bond" evidence="8">
    <location>
        <begin position="226"/>
        <end position="235"/>
    </location>
</feature>
<evidence type="ECO:0000256" key="5">
    <source>
        <dbReference type="ARBA" id="ARBA00022737"/>
    </source>
</evidence>
<feature type="domain" description="EGF-like" evidence="11">
    <location>
        <begin position="128"/>
        <end position="169"/>
    </location>
</feature>
<dbReference type="SUPFAM" id="SSF57196">
    <property type="entry name" value="EGF/Laminin"/>
    <property type="match status" value="10"/>
</dbReference>
<feature type="domain" description="EGF-like" evidence="11">
    <location>
        <begin position="50"/>
        <end position="88"/>
    </location>
</feature>
<dbReference type="Pfam" id="PF00008">
    <property type="entry name" value="EGF"/>
    <property type="match status" value="9"/>
</dbReference>
<proteinExistence type="predicted"/>
<feature type="disulfide bond" evidence="8">
    <location>
        <begin position="326"/>
        <end position="335"/>
    </location>
</feature>
<accession>A0A7S4K6W0</accession>
<comment type="subcellular location">
    <subcellularLocation>
        <location evidence="1">Secreted</location>
    </subcellularLocation>
</comment>
<feature type="disulfide bond" evidence="8">
    <location>
        <begin position="604"/>
        <end position="621"/>
    </location>
</feature>
<dbReference type="PANTHER" id="PTHR12916">
    <property type="entry name" value="CYTOCHROME C OXIDASE POLYPEPTIDE VIC-2"/>
    <property type="match status" value="1"/>
</dbReference>
<comment type="caution">
    <text evidence="8">Lacks conserved residue(s) required for the propagation of feature annotation.</text>
</comment>
<dbReference type="PRINTS" id="PR00010">
    <property type="entry name" value="EGFBLOOD"/>
</dbReference>
<dbReference type="FunFam" id="2.10.25.10:FF:000012">
    <property type="entry name" value="Delta-like protein"/>
    <property type="match status" value="1"/>
</dbReference>
<feature type="domain" description="EGF-like" evidence="11">
    <location>
        <begin position="299"/>
        <end position="336"/>
    </location>
</feature>
<evidence type="ECO:0000256" key="7">
    <source>
        <dbReference type="ARBA" id="ARBA00023180"/>
    </source>
</evidence>
<evidence type="ECO:0000259" key="11">
    <source>
        <dbReference type="PROSITE" id="PS50026"/>
    </source>
</evidence>
<evidence type="ECO:0000256" key="8">
    <source>
        <dbReference type="PROSITE-ProRule" id="PRU00076"/>
    </source>
</evidence>
<dbReference type="GO" id="GO:0005509">
    <property type="term" value="F:calcium ion binding"/>
    <property type="evidence" value="ECO:0007669"/>
    <property type="project" value="InterPro"/>
</dbReference>
<feature type="region of interest" description="Disordered" evidence="9">
    <location>
        <begin position="569"/>
        <end position="592"/>
    </location>
</feature>
<feature type="domain" description="EGF-like" evidence="11">
    <location>
        <begin position="197"/>
        <end position="236"/>
    </location>
</feature>
<keyword evidence="6 8" id="KW-1015">Disulfide bond</keyword>
<feature type="disulfide bond" evidence="8">
    <location>
        <begin position="346"/>
        <end position="363"/>
    </location>
</feature>
<dbReference type="FunFam" id="2.10.25.10:FF:000054">
    <property type="entry name" value="Slit guidance ligand 2"/>
    <property type="match status" value="1"/>
</dbReference>
<feature type="disulfide bond" evidence="8">
    <location>
        <begin position="116"/>
        <end position="125"/>
    </location>
</feature>
<feature type="disulfide bond" evidence="8">
    <location>
        <begin position="458"/>
        <end position="467"/>
    </location>
</feature>
<sequence length="743" mass="79434">MAGRQKFFLLFPSSAFFLAGVYAFVDNPEHQLRGSNPNLLARRFLGVGQTITACSPNPCQNDGKCSCLDGGESYTCECPCGFGGINCEIDIDDCASSPCQNGAICVDKVKGYLCRCAVGFIGYQCSTSIGQCTSNPCKNGAICIDVNDYELPGYKCDCSGTEYSGVTCDEVLSPSLLEMKTTTESPPSTKTTTDVVQEDHCSPNPCTNGGACNNDDKITIGYTCSCKAGFIGINCETELPSQVVETPTEDACSPTPCKNGGTCESDEEEPLGYTCSCKTGFAGMDCETELPSQVVKNPTEDVCSPTPCKNGGACERNIDGGYACSCRAGFIGVNCQDQDRCQPDPCMNGGICQNNEEGQGYMCTCKMGYKGLNCNDIDACTSSPCKNGATCSNQPGGGFNCMCKEGFDGLACENELRAVDESPSTEVVKADQAPCEANPCNNGGTCKTTADGGFTCSCLPNFDGPTCTIELPHTEEDSQGQAPSHSESPREPRTAYTCGILDELGCKNPCDVQTMPRGKDAFEPFCDGTDFYDKTRYIQCGAHRGECWVMECYNPSKTHWDDDKNTCVANSPVKDNEQDTLPGKSIDMPEDPPETNKDCDFNPCMNGGSCLEQDGGAGYVCSCKVGYTGANCNTLSPEAVTVSVPQAPEDHVGQTYSCDILDDLGCHNPCDIPSDAASVMMPTGSEAYQPFCNEIPEFYNKTRYVRCGAHRGECWVMECCAPYKTMWNDKLNACVADPNWGSP</sequence>
<organism evidence="12">
    <name type="scientific">Odontella aurita</name>
    <dbReference type="NCBI Taxonomy" id="265563"/>
    <lineage>
        <taxon>Eukaryota</taxon>
        <taxon>Sar</taxon>
        <taxon>Stramenopiles</taxon>
        <taxon>Ochrophyta</taxon>
        <taxon>Bacillariophyta</taxon>
        <taxon>Mediophyceae</taxon>
        <taxon>Biddulphiophycidae</taxon>
        <taxon>Eupodiscales</taxon>
        <taxon>Odontellaceae</taxon>
        <taxon>Odontella</taxon>
    </lineage>
</organism>
<dbReference type="PROSITE" id="PS01187">
    <property type="entry name" value="EGF_CA"/>
    <property type="match status" value="1"/>
</dbReference>
<evidence type="ECO:0000256" key="9">
    <source>
        <dbReference type="SAM" id="MobiDB-lite"/>
    </source>
</evidence>
<protein>
    <recommendedName>
        <fullName evidence="11">EGF-like domain-containing protein</fullName>
    </recommendedName>
</protein>
<evidence type="ECO:0000256" key="1">
    <source>
        <dbReference type="ARBA" id="ARBA00004613"/>
    </source>
</evidence>
<feature type="chain" id="PRO_5030567099" description="EGF-like domain-containing protein" evidence="10">
    <location>
        <begin position="24"/>
        <end position="743"/>
    </location>
</feature>
<keyword evidence="4 10" id="KW-0732">Signal</keyword>
<feature type="domain" description="EGF-like" evidence="11">
    <location>
        <begin position="248"/>
        <end position="287"/>
    </location>
</feature>
<dbReference type="PROSITE" id="PS50026">
    <property type="entry name" value="EGF_3"/>
    <property type="match status" value="10"/>
</dbReference>
<keyword evidence="5" id="KW-0677">Repeat</keyword>
<feature type="disulfide bond" evidence="8">
    <location>
        <begin position="277"/>
        <end position="286"/>
    </location>
</feature>
<feature type="domain" description="EGF-like" evidence="11">
    <location>
        <begin position="376"/>
        <end position="413"/>
    </location>
</feature>
<name>A0A7S4K6W0_9STRA</name>
<dbReference type="SMART" id="SM00179">
    <property type="entry name" value="EGF_CA"/>
    <property type="match status" value="9"/>
</dbReference>
<dbReference type="PROSITE" id="PS00010">
    <property type="entry name" value="ASX_HYDROXYL"/>
    <property type="match status" value="2"/>
</dbReference>
<feature type="disulfide bond" evidence="8">
    <location>
        <begin position="403"/>
        <end position="412"/>
    </location>
</feature>
<dbReference type="CDD" id="cd00054">
    <property type="entry name" value="EGF_CA"/>
    <property type="match status" value="7"/>
</dbReference>
<dbReference type="EMBL" id="HBKQ01058172">
    <property type="protein sequence ID" value="CAE2284851.1"/>
    <property type="molecule type" value="Transcribed_RNA"/>
</dbReference>
<gene>
    <name evidence="12" type="ORF">OAUR00152_LOCUS39766</name>
</gene>
<dbReference type="FunFam" id="2.10.25.10:FF:000095">
    <property type="entry name" value="Notch, isoform B"/>
    <property type="match status" value="1"/>
</dbReference>
<feature type="domain" description="EGF-like" evidence="11">
    <location>
        <begin position="431"/>
        <end position="468"/>
    </location>
</feature>
<feature type="domain" description="EGF-like" evidence="11">
    <location>
        <begin position="337"/>
        <end position="375"/>
    </location>
</feature>
<evidence type="ECO:0000256" key="3">
    <source>
        <dbReference type="ARBA" id="ARBA00022536"/>
    </source>
</evidence>
<dbReference type="FunFam" id="2.10.25.10:FF:000045">
    <property type="entry name" value="Slit guidance ligand 2"/>
    <property type="match status" value="1"/>
</dbReference>
<keyword evidence="2" id="KW-0964">Secreted</keyword>
<dbReference type="InterPro" id="IPR000742">
    <property type="entry name" value="EGF"/>
</dbReference>
<dbReference type="FunFam" id="2.10.25.10:FF:000321">
    <property type="entry name" value="Protein delta homolog 1"/>
    <property type="match status" value="1"/>
</dbReference>
<dbReference type="PROSITE" id="PS01186">
    <property type="entry name" value="EGF_2"/>
    <property type="match status" value="8"/>
</dbReference>